<name>A0A4V4NGC2_9ASCO</name>
<gene>
    <name evidence="2" type="ORF">CANINC_000019</name>
</gene>
<feature type="region of interest" description="Disordered" evidence="1">
    <location>
        <begin position="257"/>
        <end position="286"/>
    </location>
</feature>
<reference evidence="2 3" key="1">
    <citation type="journal article" date="2019" name="Front. Genet.">
        <title>Whole-Genome Sequencing of the Opportunistic Yeast Pathogen Candida inconspicua Uncovers Its Hybrid Origin.</title>
        <authorList>
            <person name="Mixao V."/>
            <person name="Hansen A.P."/>
            <person name="Saus E."/>
            <person name="Boekhout T."/>
            <person name="Lass-Florl C."/>
            <person name="Gabaldon T."/>
        </authorList>
    </citation>
    <scope>NUCLEOTIDE SEQUENCE [LARGE SCALE GENOMIC DNA]</scope>
    <source>
        <strain evidence="2 3">CBS 180</strain>
    </source>
</reference>
<keyword evidence="3" id="KW-1185">Reference proteome</keyword>
<organism evidence="2 3">
    <name type="scientific">Pichia inconspicua</name>
    <dbReference type="NCBI Taxonomy" id="52247"/>
    <lineage>
        <taxon>Eukaryota</taxon>
        <taxon>Fungi</taxon>
        <taxon>Dikarya</taxon>
        <taxon>Ascomycota</taxon>
        <taxon>Saccharomycotina</taxon>
        <taxon>Pichiomycetes</taxon>
        <taxon>Pichiales</taxon>
        <taxon>Pichiaceae</taxon>
        <taxon>Pichia</taxon>
    </lineage>
</organism>
<evidence type="ECO:0000256" key="1">
    <source>
        <dbReference type="SAM" id="MobiDB-lite"/>
    </source>
</evidence>
<feature type="compositionally biased region" description="Acidic residues" evidence="1">
    <location>
        <begin position="265"/>
        <end position="276"/>
    </location>
</feature>
<protein>
    <submittedName>
        <fullName evidence="2">Uncharacterized protein</fullName>
    </submittedName>
</protein>
<proteinExistence type="predicted"/>
<evidence type="ECO:0000313" key="2">
    <source>
        <dbReference type="EMBL" id="TID31390.1"/>
    </source>
</evidence>
<comment type="caution">
    <text evidence="2">The sequence shown here is derived from an EMBL/GenBank/DDBJ whole genome shotgun (WGS) entry which is preliminary data.</text>
</comment>
<dbReference type="EMBL" id="SELW01000005">
    <property type="protein sequence ID" value="TID31390.1"/>
    <property type="molecule type" value="Genomic_DNA"/>
</dbReference>
<accession>A0A4V4NGC2</accession>
<dbReference type="Proteomes" id="UP000307173">
    <property type="component" value="Unassembled WGS sequence"/>
</dbReference>
<dbReference type="AlphaFoldDB" id="A0A4V4NGC2"/>
<evidence type="ECO:0000313" key="3">
    <source>
        <dbReference type="Proteomes" id="UP000307173"/>
    </source>
</evidence>
<sequence>MNEQPLEEEWMKKIDSMFNIRKQRVLAGLSSNKRSILQELSDGHYSKILALIQRIMKKTNDIVTWDMNRIRRMGYVMKKKSLKVKPATFSTRQVSININNQMELYVEFFWNELDLDSVLKSYQINIYDPKLTYVKEICKDFYWKLDTVDTKCQKYIHKLYFFMKYLSYAERINATLCQFNEFFNKGKRKKDENYTESINEIKGSLEVLDDDELAKVITLHSVSKLGKIKPLSTFEIIQRRTVVETFDRASIGNDVDDDNKVKVEEPEDDKDLEDLEGDKNPEGETPTVLFDTDFNVSNRRYDIATHLRRKPYYNLPKPPGYICNINFEWCSTCGGDHALDKHVFDNGRVLPKLMMAYGLHFENIQHWMLQNNIPLE</sequence>